<organism evidence="2 3">
    <name type="scientific">Paenibacillus eucommiae</name>
    <dbReference type="NCBI Taxonomy" id="1355755"/>
    <lineage>
        <taxon>Bacteria</taxon>
        <taxon>Bacillati</taxon>
        <taxon>Bacillota</taxon>
        <taxon>Bacilli</taxon>
        <taxon>Bacillales</taxon>
        <taxon>Paenibacillaceae</taxon>
        <taxon>Paenibacillus</taxon>
    </lineage>
</organism>
<dbReference type="RefSeq" id="WP_209972899.1">
    <property type="nucleotide sequence ID" value="NZ_JAGGLB010000012.1"/>
</dbReference>
<dbReference type="PANTHER" id="PTHR10953:SF102">
    <property type="entry name" value="ADENYLYLTRANSFERASE AND SULFURTRANSFERASE MOCS3"/>
    <property type="match status" value="1"/>
</dbReference>
<dbReference type="SUPFAM" id="SSF69572">
    <property type="entry name" value="Activating enzymes of the ubiquitin-like proteins"/>
    <property type="match status" value="1"/>
</dbReference>
<feature type="domain" description="THIF-type NAD/FAD binding fold" evidence="1">
    <location>
        <begin position="20"/>
        <end position="256"/>
    </location>
</feature>
<accession>A0ABS4IYW1</accession>
<name>A0ABS4IYW1_9BACL</name>
<dbReference type="InterPro" id="IPR045886">
    <property type="entry name" value="ThiF/MoeB/HesA"/>
</dbReference>
<dbReference type="InterPro" id="IPR035985">
    <property type="entry name" value="Ubiquitin-activating_enz"/>
</dbReference>
<gene>
    <name evidence="2" type="ORF">J2Z66_003784</name>
</gene>
<keyword evidence="3" id="KW-1185">Reference proteome</keyword>
<evidence type="ECO:0000313" key="3">
    <source>
        <dbReference type="Proteomes" id="UP001519287"/>
    </source>
</evidence>
<reference evidence="2 3" key="1">
    <citation type="submission" date="2021-03" db="EMBL/GenBank/DDBJ databases">
        <title>Genomic Encyclopedia of Type Strains, Phase IV (KMG-IV): sequencing the most valuable type-strain genomes for metagenomic binning, comparative biology and taxonomic classification.</title>
        <authorList>
            <person name="Goeker M."/>
        </authorList>
    </citation>
    <scope>NUCLEOTIDE SEQUENCE [LARGE SCALE GENOMIC DNA]</scope>
    <source>
        <strain evidence="2 3">DSM 26048</strain>
    </source>
</reference>
<dbReference type="EMBL" id="JAGGLB010000012">
    <property type="protein sequence ID" value="MBP1992176.1"/>
    <property type="molecule type" value="Genomic_DNA"/>
</dbReference>
<keyword evidence="2" id="KW-0548">Nucleotidyltransferase</keyword>
<sequence>MEELKLALNDERQDKQMERYSRQMLFAPIGEAGQRKLMGKAVLIVGMGALGTVLANHLVRAGVGRVRFVDRDYVEKSNLQRQMLYDEEDVRHAYPKVIAAEKKLSKINSGVRLEPIVADVTAHNVDALLQDMDLVLDGTDNFQTRFLLNDACWKLGIPFTYGGAVSSRGMSAIFVPGATPCLRCFIQTADGSGQTCDTIGVISPVVDIVASYQAVEALKYLVEAHGQRRNSLVTFDLWHNQFFEMKLGEPRSDCPCCQLKQYPALQVDEQDAFLSLCGRETIQITGNNQLDLELWRVRLGQAAKVDANPFLLRAELPEGERLVLFPDGRVLVQGTNDIVRAKTLYARYIGV</sequence>
<dbReference type="PANTHER" id="PTHR10953">
    <property type="entry name" value="UBIQUITIN-ACTIVATING ENZYME E1"/>
    <property type="match status" value="1"/>
</dbReference>
<evidence type="ECO:0000259" key="1">
    <source>
        <dbReference type="Pfam" id="PF00899"/>
    </source>
</evidence>
<evidence type="ECO:0000313" key="2">
    <source>
        <dbReference type="EMBL" id="MBP1992176.1"/>
    </source>
</evidence>
<keyword evidence="2" id="KW-0808">Transferase</keyword>
<dbReference type="Gene3D" id="3.40.50.720">
    <property type="entry name" value="NAD(P)-binding Rossmann-like Domain"/>
    <property type="match status" value="1"/>
</dbReference>
<dbReference type="Pfam" id="PF00899">
    <property type="entry name" value="ThiF"/>
    <property type="match status" value="1"/>
</dbReference>
<dbReference type="Proteomes" id="UP001519287">
    <property type="component" value="Unassembled WGS sequence"/>
</dbReference>
<protein>
    <submittedName>
        <fullName evidence="2">Adenylyltransferase/sulfurtransferase</fullName>
    </submittedName>
</protein>
<proteinExistence type="predicted"/>
<dbReference type="CDD" id="cd00757">
    <property type="entry name" value="ThiF_MoeB_HesA_family"/>
    <property type="match status" value="1"/>
</dbReference>
<dbReference type="GO" id="GO:0016779">
    <property type="term" value="F:nucleotidyltransferase activity"/>
    <property type="evidence" value="ECO:0007669"/>
    <property type="project" value="UniProtKB-KW"/>
</dbReference>
<comment type="caution">
    <text evidence="2">The sequence shown here is derived from an EMBL/GenBank/DDBJ whole genome shotgun (WGS) entry which is preliminary data.</text>
</comment>
<dbReference type="InterPro" id="IPR000594">
    <property type="entry name" value="ThiF_NAD_FAD-bd"/>
</dbReference>